<feature type="compositionally biased region" description="Basic and acidic residues" evidence="1">
    <location>
        <begin position="49"/>
        <end position="58"/>
    </location>
</feature>
<accession>A0AAD3STN4</accession>
<gene>
    <name evidence="2" type="ORF">Nepgr_019544</name>
</gene>
<proteinExistence type="predicted"/>
<sequence length="109" mass="12236">MKLSKLLTDTLEEFEALVFPMHAKIHEPEEEDVRNSGGILSESSAIEEAPAHERRAEEDSTVGQMLSHFFLVEARTFLCQALEDNEKGVALDSTMRNDLNFSDCLLPLV</sequence>
<protein>
    <submittedName>
        <fullName evidence="2">Uncharacterized protein</fullName>
    </submittedName>
</protein>
<reference evidence="2" key="1">
    <citation type="submission" date="2023-05" db="EMBL/GenBank/DDBJ databases">
        <title>Nepenthes gracilis genome sequencing.</title>
        <authorList>
            <person name="Fukushima K."/>
        </authorList>
    </citation>
    <scope>NUCLEOTIDE SEQUENCE</scope>
    <source>
        <strain evidence="2">SING2019-196</strain>
    </source>
</reference>
<dbReference type="Proteomes" id="UP001279734">
    <property type="component" value="Unassembled WGS sequence"/>
</dbReference>
<comment type="caution">
    <text evidence="2">The sequence shown here is derived from an EMBL/GenBank/DDBJ whole genome shotgun (WGS) entry which is preliminary data.</text>
</comment>
<organism evidence="2 3">
    <name type="scientific">Nepenthes gracilis</name>
    <name type="common">Slender pitcher plant</name>
    <dbReference type="NCBI Taxonomy" id="150966"/>
    <lineage>
        <taxon>Eukaryota</taxon>
        <taxon>Viridiplantae</taxon>
        <taxon>Streptophyta</taxon>
        <taxon>Embryophyta</taxon>
        <taxon>Tracheophyta</taxon>
        <taxon>Spermatophyta</taxon>
        <taxon>Magnoliopsida</taxon>
        <taxon>eudicotyledons</taxon>
        <taxon>Gunneridae</taxon>
        <taxon>Pentapetalae</taxon>
        <taxon>Caryophyllales</taxon>
        <taxon>Nepenthaceae</taxon>
        <taxon>Nepenthes</taxon>
    </lineage>
</organism>
<evidence type="ECO:0000313" key="2">
    <source>
        <dbReference type="EMBL" id="GMH17703.1"/>
    </source>
</evidence>
<feature type="region of interest" description="Disordered" evidence="1">
    <location>
        <begin position="27"/>
        <end position="60"/>
    </location>
</feature>
<dbReference type="EMBL" id="BSYO01000018">
    <property type="protein sequence ID" value="GMH17703.1"/>
    <property type="molecule type" value="Genomic_DNA"/>
</dbReference>
<evidence type="ECO:0000256" key="1">
    <source>
        <dbReference type="SAM" id="MobiDB-lite"/>
    </source>
</evidence>
<dbReference type="AlphaFoldDB" id="A0AAD3STN4"/>
<evidence type="ECO:0000313" key="3">
    <source>
        <dbReference type="Proteomes" id="UP001279734"/>
    </source>
</evidence>
<keyword evidence="3" id="KW-1185">Reference proteome</keyword>
<name>A0AAD3STN4_NEPGR</name>